<dbReference type="EMBL" id="CAJVPW010078388">
    <property type="protein sequence ID" value="CAG8799591.1"/>
    <property type="molecule type" value="Genomic_DNA"/>
</dbReference>
<evidence type="ECO:0000313" key="1">
    <source>
        <dbReference type="EMBL" id="CAG8799591.1"/>
    </source>
</evidence>
<sequence>MWILIFIIAFTKFTACLDTSEYGYGFATPVMGWNPYNAHLSQNEETIKGHADIIADQGYLDVGYRYINL</sequence>
<gene>
    <name evidence="1" type="ORF">SPELUC_LOCUS17941</name>
</gene>
<protein>
    <submittedName>
        <fullName evidence="1">6944_t:CDS:1</fullName>
    </submittedName>
</protein>
<reference evidence="1" key="1">
    <citation type="submission" date="2021-06" db="EMBL/GenBank/DDBJ databases">
        <authorList>
            <person name="Kallberg Y."/>
            <person name="Tangrot J."/>
            <person name="Rosling A."/>
        </authorList>
    </citation>
    <scope>NUCLEOTIDE SEQUENCE</scope>
    <source>
        <strain evidence="1">28 12/20/2015</strain>
    </source>
</reference>
<comment type="caution">
    <text evidence="1">The sequence shown here is derived from an EMBL/GenBank/DDBJ whole genome shotgun (WGS) entry which is preliminary data.</text>
</comment>
<feature type="non-terminal residue" evidence="1">
    <location>
        <position position="69"/>
    </location>
</feature>
<organism evidence="1 2">
    <name type="scientific">Cetraspora pellucida</name>
    <dbReference type="NCBI Taxonomy" id="1433469"/>
    <lineage>
        <taxon>Eukaryota</taxon>
        <taxon>Fungi</taxon>
        <taxon>Fungi incertae sedis</taxon>
        <taxon>Mucoromycota</taxon>
        <taxon>Glomeromycotina</taxon>
        <taxon>Glomeromycetes</taxon>
        <taxon>Diversisporales</taxon>
        <taxon>Gigasporaceae</taxon>
        <taxon>Cetraspora</taxon>
    </lineage>
</organism>
<accession>A0ACA9RM46</accession>
<dbReference type="Proteomes" id="UP000789366">
    <property type="component" value="Unassembled WGS sequence"/>
</dbReference>
<name>A0ACA9RM46_9GLOM</name>
<keyword evidence="2" id="KW-1185">Reference proteome</keyword>
<proteinExistence type="predicted"/>
<evidence type="ECO:0000313" key="2">
    <source>
        <dbReference type="Proteomes" id="UP000789366"/>
    </source>
</evidence>